<keyword evidence="2" id="KW-0812">Transmembrane</keyword>
<evidence type="ECO:0000256" key="2">
    <source>
        <dbReference type="SAM" id="Phobius"/>
    </source>
</evidence>
<reference evidence="3 4" key="1">
    <citation type="submission" date="2019-03" db="EMBL/GenBank/DDBJ databases">
        <title>Sequencing the genomes of 1000 actinobacteria strains.</title>
        <authorList>
            <person name="Klenk H.-P."/>
        </authorList>
    </citation>
    <scope>NUCLEOTIDE SEQUENCE [LARGE SCALE GENOMIC DNA]</scope>
    <source>
        <strain evidence="3 4">DSM 44969</strain>
    </source>
</reference>
<feature type="transmembrane region" description="Helical" evidence="2">
    <location>
        <begin position="100"/>
        <end position="123"/>
    </location>
</feature>
<feature type="transmembrane region" description="Helical" evidence="2">
    <location>
        <begin position="65"/>
        <end position="88"/>
    </location>
</feature>
<proteinExistence type="predicted"/>
<feature type="transmembrane region" description="Helical" evidence="2">
    <location>
        <begin position="417"/>
        <end position="437"/>
    </location>
</feature>
<feature type="transmembrane region" description="Helical" evidence="2">
    <location>
        <begin position="171"/>
        <end position="196"/>
    </location>
</feature>
<feature type="transmembrane region" description="Helical" evidence="2">
    <location>
        <begin position="443"/>
        <end position="464"/>
    </location>
</feature>
<organism evidence="3 4">
    <name type="scientific">Pseudonocardia endophytica</name>
    <dbReference type="NCBI Taxonomy" id="401976"/>
    <lineage>
        <taxon>Bacteria</taxon>
        <taxon>Bacillati</taxon>
        <taxon>Actinomycetota</taxon>
        <taxon>Actinomycetes</taxon>
        <taxon>Pseudonocardiales</taxon>
        <taxon>Pseudonocardiaceae</taxon>
        <taxon>Pseudonocardia</taxon>
    </lineage>
</organism>
<feature type="transmembrane region" description="Helical" evidence="2">
    <location>
        <begin position="135"/>
        <end position="159"/>
    </location>
</feature>
<dbReference type="OrthoDB" id="3579243at2"/>
<dbReference type="Proteomes" id="UP000295560">
    <property type="component" value="Unassembled WGS sequence"/>
</dbReference>
<comment type="caution">
    <text evidence="3">The sequence shown here is derived from an EMBL/GenBank/DDBJ whole genome shotgun (WGS) entry which is preliminary data.</text>
</comment>
<feature type="transmembrane region" description="Helical" evidence="2">
    <location>
        <begin position="208"/>
        <end position="225"/>
    </location>
</feature>
<gene>
    <name evidence="3" type="ORF">EV378_0071</name>
</gene>
<feature type="transmembrane region" description="Helical" evidence="2">
    <location>
        <begin position="303"/>
        <end position="329"/>
    </location>
</feature>
<dbReference type="EMBL" id="SMFZ01000001">
    <property type="protein sequence ID" value="TCK24299.1"/>
    <property type="molecule type" value="Genomic_DNA"/>
</dbReference>
<protein>
    <submittedName>
        <fullName evidence="3">O-antigen/teichoic acid export membrane protein</fullName>
    </submittedName>
</protein>
<feature type="transmembrane region" description="Helical" evidence="2">
    <location>
        <begin position="350"/>
        <end position="369"/>
    </location>
</feature>
<keyword evidence="2" id="KW-1133">Transmembrane helix</keyword>
<keyword evidence="2" id="KW-0472">Membrane</keyword>
<evidence type="ECO:0000313" key="4">
    <source>
        <dbReference type="Proteomes" id="UP000295560"/>
    </source>
</evidence>
<feature type="region of interest" description="Disordered" evidence="1">
    <location>
        <begin position="1"/>
        <end position="60"/>
    </location>
</feature>
<feature type="transmembrane region" description="Helical" evidence="2">
    <location>
        <begin position="231"/>
        <end position="252"/>
    </location>
</feature>
<feature type="transmembrane region" description="Helical" evidence="2">
    <location>
        <begin position="375"/>
        <end position="396"/>
    </location>
</feature>
<evidence type="ECO:0000256" key="1">
    <source>
        <dbReference type="SAM" id="MobiDB-lite"/>
    </source>
</evidence>
<keyword evidence="4" id="KW-1185">Reference proteome</keyword>
<name>A0A4R1HWD2_PSEEN</name>
<dbReference type="AlphaFoldDB" id="A0A4R1HWD2"/>
<dbReference type="RefSeq" id="WP_132420711.1">
    <property type="nucleotide sequence ID" value="NZ_SMFZ01000001.1"/>
</dbReference>
<accession>A0A4R1HWD2</accession>
<feature type="transmembrane region" description="Helical" evidence="2">
    <location>
        <begin position="273"/>
        <end position="291"/>
    </location>
</feature>
<sequence>MPTRSFDPPTVPGRHAGAPFRPVMPSGPPDDAVTQQLTPVGRPDMPPPASPPGTNRENGGIGDGLALSIASALGSVAGLLTWLIAAWIMPQEQVGKATEFVSAFQLIGGVAQLNLGVGLLRWLPNSGRRSVRLVWGSLLLIMPLSGLVGLVYGIVVPSIAETASGDRSFGFGLLLLVLACAGWGVFVVHDFIVVALGRPWIAVWRNGTFAVVRIGMLLLLGSAYAAEGMVLSWVIPIVIWIAIGSGVVWWLTRRYANAHTGGTLPSRADMARFLGPTALAQLGNALLYNQVPLLVNLRLGNEAGAAFFICWQAVTVVDIAAVFFMNSLAVHTAREPHRAAELARAARRRMLLLFLPVLALGAVLGHPVLSILGEGYAAAAPALALLMVGLAFRLIVVFDLAQRQARGDGMGFAKVQLTNTGLILAVAAFIPLATFGSVPLDTLLMPIVLGYVVVQALCALFLLVRPWLKRRANPEVKS</sequence>
<evidence type="ECO:0000313" key="3">
    <source>
        <dbReference type="EMBL" id="TCK24299.1"/>
    </source>
</evidence>